<dbReference type="AlphaFoldDB" id="A0A7M7KH25"/>
<evidence type="ECO:0000313" key="1">
    <source>
        <dbReference type="EnsemblMetazoa" id="XP_022663512"/>
    </source>
</evidence>
<protein>
    <submittedName>
        <fullName evidence="1">Uncharacterized protein</fullName>
    </submittedName>
</protein>
<keyword evidence="2" id="KW-1185">Reference proteome</keyword>
<dbReference type="InParanoid" id="A0A7M7KH25"/>
<reference evidence="1" key="1">
    <citation type="submission" date="2021-01" db="UniProtKB">
        <authorList>
            <consortium name="EnsemblMetazoa"/>
        </authorList>
    </citation>
    <scope>IDENTIFICATION</scope>
</reference>
<dbReference type="RefSeq" id="XP_022663512.1">
    <property type="nucleotide sequence ID" value="XM_022807777.1"/>
</dbReference>
<dbReference type="EnsemblMetazoa" id="XM_022807778">
    <property type="protein sequence ID" value="XP_022663513"/>
    <property type="gene ID" value="LOC111251311"/>
</dbReference>
<organism evidence="1 2">
    <name type="scientific">Varroa destructor</name>
    <name type="common">Honeybee mite</name>
    <dbReference type="NCBI Taxonomy" id="109461"/>
    <lineage>
        <taxon>Eukaryota</taxon>
        <taxon>Metazoa</taxon>
        <taxon>Ecdysozoa</taxon>
        <taxon>Arthropoda</taxon>
        <taxon>Chelicerata</taxon>
        <taxon>Arachnida</taxon>
        <taxon>Acari</taxon>
        <taxon>Parasitiformes</taxon>
        <taxon>Mesostigmata</taxon>
        <taxon>Gamasina</taxon>
        <taxon>Dermanyssoidea</taxon>
        <taxon>Varroidae</taxon>
        <taxon>Varroa</taxon>
    </lineage>
</organism>
<accession>A0A7M7KH25</accession>
<proteinExistence type="predicted"/>
<dbReference type="EnsemblMetazoa" id="XM_022807777">
    <property type="protein sequence ID" value="XP_022663512"/>
    <property type="gene ID" value="LOC111251311"/>
</dbReference>
<dbReference type="GeneID" id="111251311"/>
<dbReference type="RefSeq" id="XP_022663513.1">
    <property type="nucleotide sequence ID" value="XM_022807778.1"/>
</dbReference>
<dbReference type="Proteomes" id="UP000594260">
    <property type="component" value="Unplaced"/>
</dbReference>
<sequence>MVEVTLQESLRLAQDSSVESVTTNLQDVSKPMSEIDEMRAVRQEQDAFIARLTEDNAQLTATVENLESALCRLQTRLRRYTQKEEATLTREAFAEMAEGEAVGANESIVVRSEEQGDIDADVESLVLVEHAHCTADNCWRQKYMESLSQLRSVLVELRSELEEKSVLEEATRSQETRHQTKVQLIEESIRTLDVDEPEGSPKRYSRTGSRKRSFLGLDSSLRRIKQSRTSGSQTSLSKTPLLKKMINLFKKKPTNSAFRNR</sequence>
<name>A0A7M7KH25_VARDE</name>
<dbReference type="KEGG" id="vde:111251311"/>
<dbReference type="OrthoDB" id="10617969at2759"/>
<evidence type="ECO:0000313" key="2">
    <source>
        <dbReference type="Proteomes" id="UP000594260"/>
    </source>
</evidence>